<dbReference type="SMART" id="SM00852">
    <property type="entry name" value="MoCF_biosynth"/>
    <property type="match status" value="1"/>
</dbReference>
<comment type="cofactor">
    <cofactor evidence="6">
        <name>Mg(2+)</name>
        <dbReference type="ChEBI" id="CHEBI:18420"/>
    </cofactor>
</comment>
<dbReference type="InterPro" id="IPR001453">
    <property type="entry name" value="MoaB/Mog_dom"/>
</dbReference>
<evidence type="ECO:0000256" key="2">
    <source>
        <dbReference type="ARBA" id="ARBA00005046"/>
    </source>
</evidence>
<keyword evidence="4 6" id="KW-0501">Molybdenum cofactor biosynthesis</keyword>
<dbReference type="Pfam" id="PF00994">
    <property type="entry name" value="MoCF_biosynth"/>
    <property type="match status" value="1"/>
</dbReference>
<comment type="caution">
    <text evidence="8">The sequence shown here is derived from an EMBL/GenBank/DDBJ whole genome shotgun (WGS) entry which is preliminary data.</text>
</comment>
<dbReference type="Proteomes" id="UP001221217">
    <property type="component" value="Unassembled WGS sequence"/>
</dbReference>
<evidence type="ECO:0000313" key="9">
    <source>
        <dbReference type="Proteomes" id="UP001221217"/>
    </source>
</evidence>
<dbReference type="AlphaFoldDB" id="A0AAJ1ML49"/>
<dbReference type="Pfam" id="PF03454">
    <property type="entry name" value="MoeA_C"/>
    <property type="match status" value="1"/>
</dbReference>
<dbReference type="InterPro" id="IPR005110">
    <property type="entry name" value="MoeA_linker/N"/>
</dbReference>
<dbReference type="InterPro" id="IPR036135">
    <property type="entry name" value="MoeA_linker/N_sf"/>
</dbReference>
<dbReference type="InterPro" id="IPR005111">
    <property type="entry name" value="MoeA_C_domain_IV"/>
</dbReference>
<dbReference type="SUPFAM" id="SSF53218">
    <property type="entry name" value="Molybdenum cofactor biosynthesis proteins"/>
    <property type="match status" value="1"/>
</dbReference>
<dbReference type="InterPro" id="IPR036425">
    <property type="entry name" value="MoaB/Mog-like_dom_sf"/>
</dbReference>
<dbReference type="CDD" id="cd00887">
    <property type="entry name" value="MoeA"/>
    <property type="match status" value="1"/>
</dbReference>
<sequence>MELLNVITIEDLKALLAENFSSYRLDTETIDVSVASGRFLACDTASAELVPPFRRSTMDGYALRSADISGASDSLPAFLMLRDEVKMGHPADTAVGPGDAVYVPTGGMVPDGADAVVMIEYTEKLTDNEVAIYRPAAAREHVISVGDDIKKGELILKKGRKLTAADLGVLTSIGLTRVEVYRKLAVSVISTGDEIAGPDDDIRLGQVRDINTYTIAAAAEELGCRVVHRQVVGDDAQLLRETLVQCREESDIVMLSGGSSVGVKDYSQQVIASLGEPGILCHGIAFKPGKPTIVANSGGKPVIGLPGHPVSAMLVFSIIGSYLVRLMNCSEQPIESWVEAFLTENVNGAPGREAWQMVNLRRNGEAYEAVPVHGESGLISLLASASGSVRIPVNTEGYSKGTAVRVYPL</sequence>
<dbReference type="SUPFAM" id="SSF63867">
    <property type="entry name" value="MoeA C-terminal domain-like"/>
    <property type="match status" value="1"/>
</dbReference>
<comment type="function">
    <text evidence="1 6">Catalyzes the insertion of molybdate into adenylated molybdopterin with the concomitant release of AMP.</text>
</comment>
<dbReference type="GO" id="GO:0006777">
    <property type="term" value="P:Mo-molybdopterin cofactor biosynthetic process"/>
    <property type="evidence" value="ECO:0007669"/>
    <property type="project" value="UniProtKB-UniRule"/>
</dbReference>
<dbReference type="GO" id="GO:0046872">
    <property type="term" value="F:metal ion binding"/>
    <property type="evidence" value="ECO:0007669"/>
    <property type="project" value="UniProtKB-UniRule"/>
</dbReference>
<dbReference type="InterPro" id="IPR036688">
    <property type="entry name" value="MoeA_C_domain_IV_sf"/>
</dbReference>
<dbReference type="GO" id="GO:0005829">
    <property type="term" value="C:cytosol"/>
    <property type="evidence" value="ECO:0007669"/>
    <property type="project" value="TreeGrafter"/>
</dbReference>
<evidence type="ECO:0000259" key="7">
    <source>
        <dbReference type="SMART" id="SM00852"/>
    </source>
</evidence>
<gene>
    <name evidence="8" type="ORF">PQJ61_01525</name>
</gene>
<dbReference type="Gene3D" id="2.170.190.11">
    <property type="entry name" value="Molybdopterin biosynthesis moea protein, domain 3"/>
    <property type="match status" value="1"/>
</dbReference>
<proteinExistence type="inferred from homology"/>
<dbReference type="Pfam" id="PF03453">
    <property type="entry name" value="MoeA_N"/>
    <property type="match status" value="1"/>
</dbReference>
<dbReference type="EMBL" id="JAQQAL010000006">
    <property type="protein sequence ID" value="MDC7225425.1"/>
    <property type="molecule type" value="Genomic_DNA"/>
</dbReference>
<keyword evidence="6" id="KW-0460">Magnesium</keyword>
<keyword evidence="6" id="KW-0500">Molybdenum</keyword>
<dbReference type="NCBIfam" id="NF045515">
    <property type="entry name" value="Glp_gephyrin"/>
    <property type="match status" value="1"/>
</dbReference>
<dbReference type="EC" id="2.10.1.1" evidence="6"/>
<evidence type="ECO:0000256" key="6">
    <source>
        <dbReference type="RuleBase" id="RU365090"/>
    </source>
</evidence>
<dbReference type="InterPro" id="IPR038987">
    <property type="entry name" value="MoeA-like"/>
</dbReference>
<dbReference type="PANTHER" id="PTHR10192:SF5">
    <property type="entry name" value="GEPHYRIN"/>
    <property type="match status" value="1"/>
</dbReference>
<comment type="catalytic activity">
    <reaction evidence="5">
        <text>adenylyl-molybdopterin + molybdate = Mo-molybdopterin + AMP + H(+)</text>
        <dbReference type="Rhea" id="RHEA:35047"/>
        <dbReference type="ChEBI" id="CHEBI:15378"/>
        <dbReference type="ChEBI" id="CHEBI:36264"/>
        <dbReference type="ChEBI" id="CHEBI:62727"/>
        <dbReference type="ChEBI" id="CHEBI:71302"/>
        <dbReference type="ChEBI" id="CHEBI:456215"/>
        <dbReference type="EC" id="2.10.1.1"/>
    </reaction>
</comment>
<evidence type="ECO:0000313" key="8">
    <source>
        <dbReference type="EMBL" id="MDC7225425.1"/>
    </source>
</evidence>
<evidence type="ECO:0000256" key="5">
    <source>
        <dbReference type="ARBA" id="ARBA00047317"/>
    </source>
</evidence>
<evidence type="ECO:0000256" key="4">
    <source>
        <dbReference type="ARBA" id="ARBA00023150"/>
    </source>
</evidence>
<evidence type="ECO:0000256" key="3">
    <source>
        <dbReference type="ARBA" id="ARBA00010763"/>
    </source>
</evidence>
<reference evidence="8 9" key="1">
    <citation type="submission" date="2022-12" db="EMBL/GenBank/DDBJ databases">
        <title>Metagenome assembled genome from gulf of manar.</title>
        <authorList>
            <person name="Kohli P."/>
            <person name="Pk S."/>
            <person name="Venkata Ramana C."/>
            <person name="Sasikala C."/>
        </authorList>
    </citation>
    <scope>NUCLEOTIDE SEQUENCE [LARGE SCALE GENOMIC DNA]</scope>
    <source>
        <strain evidence="8">JB008</strain>
    </source>
</reference>
<accession>A0AAJ1ML49</accession>
<keyword evidence="6" id="KW-0808">Transferase</keyword>
<dbReference type="Gene3D" id="3.40.980.10">
    <property type="entry name" value="MoaB/Mog-like domain"/>
    <property type="match status" value="1"/>
</dbReference>
<keyword evidence="6" id="KW-0479">Metal-binding</keyword>
<dbReference type="Gene3D" id="3.90.105.10">
    <property type="entry name" value="Molybdopterin biosynthesis moea protein, domain 2"/>
    <property type="match status" value="1"/>
</dbReference>
<dbReference type="PROSITE" id="PS01079">
    <property type="entry name" value="MOCF_BIOSYNTHESIS_2"/>
    <property type="match status" value="1"/>
</dbReference>
<dbReference type="PANTHER" id="PTHR10192">
    <property type="entry name" value="MOLYBDOPTERIN BIOSYNTHESIS PROTEIN"/>
    <property type="match status" value="1"/>
</dbReference>
<dbReference type="InterPro" id="IPR008284">
    <property type="entry name" value="MoCF_biosynth_CS"/>
</dbReference>
<dbReference type="Gene3D" id="2.40.340.10">
    <property type="entry name" value="MoeA, C-terminal, domain IV"/>
    <property type="match status" value="1"/>
</dbReference>
<evidence type="ECO:0000256" key="1">
    <source>
        <dbReference type="ARBA" id="ARBA00002901"/>
    </source>
</evidence>
<dbReference type="SUPFAM" id="SSF63882">
    <property type="entry name" value="MoeA N-terminal region -like"/>
    <property type="match status" value="1"/>
</dbReference>
<comment type="pathway">
    <text evidence="2 6">Cofactor biosynthesis; molybdopterin biosynthesis.</text>
</comment>
<comment type="similarity">
    <text evidence="3 6">Belongs to the MoeA family.</text>
</comment>
<feature type="domain" description="MoaB/Mog" evidence="7">
    <location>
        <begin position="187"/>
        <end position="326"/>
    </location>
</feature>
<dbReference type="NCBIfam" id="TIGR00177">
    <property type="entry name" value="molyb_syn"/>
    <property type="match status" value="1"/>
</dbReference>
<organism evidence="8 9">
    <name type="scientific">Candidatus Thalassospirochaeta sargassi</name>
    <dbReference type="NCBI Taxonomy" id="3119039"/>
    <lineage>
        <taxon>Bacteria</taxon>
        <taxon>Pseudomonadati</taxon>
        <taxon>Spirochaetota</taxon>
        <taxon>Spirochaetia</taxon>
        <taxon>Spirochaetales</taxon>
        <taxon>Spirochaetaceae</taxon>
        <taxon>Candidatus Thalassospirochaeta</taxon>
    </lineage>
</organism>
<name>A0AAJ1ML49_9SPIO</name>
<dbReference type="GO" id="GO:0061599">
    <property type="term" value="F:molybdopterin molybdotransferase activity"/>
    <property type="evidence" value="ECO:0007669"/>
    <property type="project" value="UniProtKB-UniRule"/>
</dbReference>
<protein>
    <recommendedName>
        <fullName evidence="6">Molybdopterin molybdenumtransferase</fullName>
        <ecNumber evidence="6">2.10.1.1</ecNumber>
    </recommendedName>
</protein>